<name>A0A564URL4_9FIRM</name>
<dbReference type="GO" id="GO:0005829">
    <property type="term" value="C:cytosol"/>
    <property type="evidence" value="ECO:0007669"/>
    <property type="project" value="TreeGrafter"/>
</dbReference>
<proteinExistence type="predicted"/>
<dbReference type="AlphaFoldDB" id="A0A564URL4"/>
<protein>
    <submittedName>
        <fullName evidence="3">Transcriptional regulator ClgR</fullName>
    </submittedName>
</protein>
<accession>A0A564URL4</accession>
<dbReference type="InterPro" id="IPR010982">
    <property type="entry name" value="Lambda_DNA-bd_dom_sf"/>
</dbReference>
<organism evidence="3 4">
    <name type="scientific">Dorea formicigenerans</name>
    <dbReference type="NCBI Taxonomy" id="39486"/>
    <lineage>
        <taxon>Bacteria</taxon>
        <taxon>Bacillati</taxon>
        <taxon>Bacillota</taxon>
        <taxon>Clostridia</taxon>
        <taxon>Lachnospirales</taxon>
        <taxon>Lachnospiraceae</taxon>
        <taxon>Dorea</taxon>
    </lineage>
</organism>
<evidence type="ECO:0000313" key="4">
    <source>
        <dbReference type="Proteomes" id="UP000358366"/>
    </source>
</evidence>
<dbReference type="Gene3D" id="1.10.260.40">
    <property type="entry name" value="lambda repressor-like DNA-binding domains"/>
    <property type="match status" value="1"/>
</dbReference>
<keyword evidence="1" id="KW-0238">DNA-binding</keyword>
<dbReference type="SMART" id="SM00530">
    <property type="entry name" value="HTH_XRE"/>
    <property type="match status" value="1"/>
</dbReference>
<reference evidence="3 4" key="1">
    <citation type="submission" date="2019-07" db="EMBL/GenBank/DDBJ databases">
        <authorList>
            <person name="Hibberd C M."/>
            <person name="Gehrig L. J."/>
            <person name="Chang H.-W."/>
            <person name="Venkatesh S."/>
        </authorList>
    </citation>
    <scope>NUCLEOTIDE SEQUENCE [LARGE SCALE GENOMIC DNA]</scope>
    <source>
        <strain evidence="3">Dorea_formicigenerans_SSTS_Bg7063</strain>
    </source>
</reference>
<gene>
    <name evidence="3" type="primary">clgR</name>
    <name evidence="3" type="ORF">DFSSTS7063_03043</name>
</gene>
<sequence>MPKKDKLALLGEYLRSVRNSANLTQEQLSDLSNVSIKHIADIEKGLKNPSFVVLQSLAKALDLSLDNLIGENLSVDEQGINQLKSYYLSCPPEMRGTPLNVVYTLTRELTELSKNSR</sequence>
<dbReference type="PROSITE" id="PS50943">
    <property type="entry name" value="HTH_CROC1"/>
    <property type="match status" value="1"/>
</dbReference>
<dbReference type="InterPro" id="IPR001387">
    <property type="entry name" value="Cro/C1-type_HTH"/>
</dbReference>
<dbReference type="GO" id="GO:0003700">
    <property type="term" value="F:DNA-binding transcription factor activity"/>
    <property type="evidence" value="ECO:0007669"/>
    <property type="project" value="TreeGrafter"/>
</dbReference>
<evidence type="ECO:0000256" key="1">
    <source>
        <dbReference type="ARBA" id="ARBA00023125"/>
    </source>
</evidence>
<dbReference type="Pfam" id="PF01381">
    <property type="entry name" value="HTH_3"/>
    <property type="match status" value="1"/>
</dbReference>
<dbReference type="PANTHER" id="PTHR46797:SF1">
    <property type="entry name" value="METHYLPHOSPHONATE SYNTHASE"/>
    <property type="match status" value="1"/>
</dbReference>
<dbReference type="EMBL" id="CABHNI010000054">
    <property type="protein sequence ID" value="VUX22196.1"/>
    <property type="molecule type" value="Genomic_DNA"/>
</dbReference>
<dbReference type="Proteomes" id="UP000358366">
    <property type="component" value="Unassembled WGS sequence"/>
</dbReference>
<feature type="domain" description="HTH cro/C1-type" evidence="2">
    <location>
        <begin position="14"/>
        <end position="68"/>
    </location>
</feature>
<dbReference type="CDD" id="cd00093">
    <property type="entry name" value="HTH_XRE"/>
    <property type="match status" value="1"/>
</dbReference>
<evidence type="ECO:0000259" key="2">
    <source>
        <dbReference type="PROSITE" id="PS50943"/>
    </source>
</evidence>
<dbReference type="GO" id="GO:0003677">
    <property type="term" value="F:DNA binding"/>
    <property type="evidence" value="ECO:0007669"/>
    <property type="project" value="UniProtKB-KW"/>
</dbReference>
<dbReference type="SUPFAM" id="SSF47413">
    <property type="entry name" value="lambda repressor-like DNA-binding domains"/>
    <property type="match status" value="1"/>
</dbReference>
<evidence type="ECO:0000313" key="3">
    <source>
        <dbReference type="EMBL" id="VUX22196.1"/>
    </source>
</evidence>
<dbReference type="RefSeq" id="WP_144126076.1">
    <property type="nucleotide sequence ID" value="NZ_CABHNI010000054.1"/>
</dbReference>
<dbReference type="PANTHER" id="PTHR46797">
    <property type="entry name" value="HTH-TYPE TRANSCRIPTIONAL REGULATOR"/>
    <property type="match status" value="1"/>
</dbReference>
<dbReference type="InterPro" id="IPR050807">
    <property type="entry name" value="TransReg_Diox_bact_type"/>
</dbReference>